<proteinExistence type="predicted"/>
<dbReference type="InterPro" id="IPR052220">
    <property type="entry name" value="METTL25"/>
</dbReference>
<evidence type="ECO:0000259" key="1">
    <source>
        <dbReference type="Pfam" id="PF13679"/>
    </source>
</evidence>
<dbReference type="PANTHER" id="PTHR12496:SF0">
    <property type="entry name" value="METHYLTRANSFERASE DOMAIN-CONTAINING PROTEIN"/>
    <property type="match status" value="1"/>
</dbReference>
<dbReference type="EMBL" id="MU005967">
    <property type="protein sequence ID" value="KAF2862261.1"/>
    <property type="molecule type" value="Genomic_DNA"/>
</dbReference>
<dbReference type="InterPro" id="IPR025714">
    <property type="entry name" value="Methyltranfer_dom"/>
</dbReference>
<evidence type="ECO:0000313" key="3">
    <source>
        <dbReference type="Proteomes" id="UP000799421"/>
    </source>
</evidence>
<reference evidence="2" key="1">
    <citation type="journal article" date="2020" name="Stud. Mycol.">
        <title>101 Dothideomycetes genomes: a test case for predicting lifestyles and emergence of pathogens.</title>
        <authorList>
            <person name="Haridas S."/>
            <person name="Albert R."/>
            <person name="Binder M."/>
            <person name="Bloem J."/>
            <person name="Labutti K."/>
            <person name="Salamov A."/>
            <person name="Andreopoulos B."/>
            <person name="Baker S."/>
            <person name="Barry K."/>
            <person name="Bills G."/>
            <person name="Bluhm B."/>
            <person name="Cannon C."/>
            <person name="Castanera R."/>
            <person name="Culley D."/>
            <person name="Daum C."/>
            <person name="Ezra D."/>
            <person name="Gonzalez J."/>
            <person name="Henrissat B."/>
            <person name="Kuo A."/>
            <person name="Liang C."/>
            <person name="Lipzen A."/>
            <person name="Lutzoni F."/>
            <person name="Magnuson J."/>
            <person name="Mondo S."/>
            <person name="Nolan M."/>
            <person name="Ohm R."/>
            <person name="Pangilinan J."/>
            <person name="Park H.-J."/>
            <person name="Ramirez L."/>
            <person name="Alfaro M."/>
            <person name="Sun H."/>
            <person name="Tritt A."/>
            <person name="Yoshinaga Y."/>
            <person name="Zwiers L.-H."/>
            <person name="Turgeon B."/>
            <person name="Goodwin S."/>
            <person name="Spatafora J."/>
            <person name="Crous P."/>
            <person name="Grigoriev I."/>
        </authorList>
    </citation>
    <scope>NUCLEOTIDE SEQUENCE</scope>
    <source>
        <strain evidence="2">CBS 480.64</strain>
    </source>
</reference>
<dbReference type="AlphaFoldDB" id="A0A6A7C424"/>
<dbReference type="Proteomes" id="UP000799421">
    <property type="component" value="Unassembled WGS sequence"/>
</dbReference>
<protein>
    <recommendedName>
        <fullName evidence="1">Methyltransferase domain-containing protein</fullName>
    </recommendedName>
</protein>
<gene>
    <name evidence="2" type="ORF">K470DRAFT_213212</name>
</gene>
<dbReference type="OrthoDB" id="10258156at2759"/>
<accession>A0A6A7C424</accession>
<dbReference type="Pfam" id="PF13679">
    <property type="entry name" value="Methyltransf_32"/>
    <property type="match status" value="1"/>
</dbReference>
<evidence type="ECO:0000313" key="2">
    <source>
        <dbReference type="EMBL" id="KAF2862261.1"/>
    </source>
</evidence>
<dbReference type="PANTHER" id="PTHR12496">
    <property type="entry name" value="CGI-41 METHYLTRANSFERASE"/>
    <property type="match status" value="1"/>
</dbReference>
<feature type="domain" description="Methyltransferase" evidence="1">
    <location>
        <begin position="123"/>
        <end position="294"/>
    </location>
</feature>
<name>A0A6A7C424_9PEZI</name>
<keyword evidence="3" id="KW-1185">Reference proteome</keyword>
<sequence length="543" mass="61039">MSLPHDAAFDSVDEYVNSLLNFVASNSLLRTLCGRVHILDFFTTENPDLYSRILPEEWRLYFSTKEPLRVLDLLMRERLETQDIPQSLLDYISVVRNHLLCRQPRQLRKSQLARHVVVGMNVKKVHEVGQFAHYIDSLAQGIPGITHLVDFGSGQNYLGRALASEPFYRNIIAIESKSHNSERAKDFDVKAKLATKQRLMRNKKTFRAGLDTTDPALTVQDEPPLNRIRYIEHSIQDGDLADIVAKVDHSSPNLMVMSLHSCGNLVHHGLRSLLMNPAVHAVAMVGCCYNLLTERLGPPTYKLPGLGNSSAMPEADTRPAANAFRWSRGDPHGFPMSQRLCDAKLRLNITSRMMAVQAPQNWGPEDSESFFVRHFYRALLQRVLLDREVIGPPHPDFEGGSPAGHSSGTPIVIGGLRKSCYKDFVSYVRGALAKLYDHVTMGAVFREKLAPESITDEEIARYEAQYQGRKKDLSIVWSLMAFSAGVIEAVIVTDRWLWLKEQKEVAEAWVEPVFDYALSPRNLVVVGVKGAHVTQGPHATRRA</sequence>
<organism evidence="2 3">
    <name type="scientific">Piedraia hortae CBS 480.64</name>
    <dbReference type="NCBI Taxonomy" id="1314780"/>
    <lineage>
        <taxon>Eukaryota</taxon>
        <taxon>Fungi</taxon>
        <taxon>Dikarya</taxon>
        <taxon>Ascomycota</taxon>
        <taxon>Pezizomycotina</taxon>
        <taxon>Dothideomycetes</taxon>
        <taxon>Dothideomycetidae</taxon>
        <taxon>Capnodiales</taxon>
        <taxon>Piedraiaceae</taxon>
        <taxon>Piedraia</taxon>
    </lineage>
</organism>